<dbReference type="PANTHER" id="PTHR31210">
    <property type="entry name" value="OS06G0731900 PROTEIN"/>
    <property type="match status" value="1"/>
</dbReference>
<dbReference type="Pfam" id="PF05212">
    <property type="entry name" value="DUF707"/>
    <property type="match status" value="1"/>
</dbReference>
<reference evidence="2" key="1">
    <citation type="submission" date="2020-06" db="EMBL/GenBank/DDBJ databases">
        <authorList>
            <person name="Li T."/>
            <person name="Hu X."/>
            <person name="Zhang T."/>
            <person name="Song X."/>
            <person name="Zhang H."/>
            <person name="Dai N."/>
            <person name="Sheng W."/>
            <person name="Hou X."/>
            <person name="Wei L."/>
        </authorList>
    </citation>
    <scope>NUCLEOTIDE SEQUENCE</scope>
    <source>
        <strain evidence="2">G02</strain>
        <tissue evidence="2">Leaf</tissue>
    </source>
</reference>
<dbReference type="InterPro" id="IPR007877">
    <property type="entry name" value="DUF707"/>
</dbReference>
<sequence length="247" mass="28786">MQLSPGFGLNTTQRHRDSDRCEGKCRPIGTEALPEGIITKSSNLEMRPLWGSVSEDFLGDDFAVMLFHYDGVVDKWHDLEWSNRVIHVFIIKEEGLQISQPALDPRKSEVHHPITVRRWRSRVHRRFYKFKGGGRCDNNSTSPPCVGWVEMMAPVFSRAAWRCAWYMIQGDRMVKVGVVDEEYIVHLGLPTLGGFPDKNKAADMYRFDNRSAVRRQSYNEMMTFRKRWNKAVEEDECWIDPFKQRTA</sequence>
<comment type="caution">
    <text evidence="2">The sequence shown here is derived from an EMBL/GenBank/DDBJ whole genome shotgun (WGS) entry which is preliminary data.</text>
</comment>
<gene>
    <name evidence="2" type="ORF">Sradi_2606700</name>
</gene>
<accession>A0AAW2S4C7</accession>
<dbReference type="EMBL" id="JACGWJ010000011">
    <property type="protein sequence ID" value="KAL0387249.1"/>
    <property type="molecule type" value="Genomic_DNA"/>
</dbReference>
<organism evidence="2">
    <name type="scientific">Sesamum radiatum</name>
    <name type="common">Black benniseed</name>
    <dbReference type="NCBI Taxonomy" id="300843"/>
    <lineage>
        <taxon>Eukaryota</taxon>
        <taxon>Viridiplantae</taxon>
        <taxon>Streptophyta</taxon>
        <taxon>Embryophyta</taxon>
        <taxon>Tracheophyta</taxon>
        <taxon>Spermatophyta</taxon>
        <taxon>Magnoliopsida</taxon>
        <taxon>eudicotyledons</taxon>
        <taxon>Gunneridae</taxon>
        <taxon>Pentapetalae</taxon>
        <taxon>asterids</taxon>
        <taxon>lamiids</taxon>
        <taxon>Lamiales</taxon>
        <taxon>Pedaliaceae</taxon>
        <taxon>Sesamum</taxon>
    </lineage>
</organism>
<name>A0AAW2S4C7_SESRA</name>
<reference evidence="2" key="2">
    <citation type="journal article" date="2024" name="Plant">
        <title>Genomic evolution and insights into agronomic trait innovations of Sesamum species.</title>
        <authorList>
            <person name="Miao H."/>
            <person name="Wang L."/>
            <person name="Qu L."/>
            <person name="Liu H."/>
            <person name="Sun Y."/>
            <person name="Le M."/>
            <person name="Wang Q."/>
            <person name="Wei S."/>
            <person name="Zheng Y."/>
            <person name="Lin W."/>
            <person name="Duan Y."/>
            <person name="Cao H."/>
            <person name="Xiong S."/>
            <person name="Wang X."/>
            <person name="Wei L."/>
            <person name="Li C."/>
            <person name="Ma Q."/>
            <person name="Ju M."/>
            <person name="Zhao R."/>
            <person name="Li G."/>
            <person name="Mu C."/>
            <person name="Tian Q."/>
            <person name="Mei H."/>
            <person name="Zhang T."/>
            <person name="Gao T."/>
            <person name="Zhang H."/>
        </authorList>
    </citation>
    <scope>NUCLEOTIDE SEQUENCE</scope>
    <source>
        <strain evidence="2">G02</strain>
    </source>
</reference>
<dbReference type="AlphaFoldDB" id="A0AAW2S4C7"/>
<protein>
    <submittedName>
        <fullName evidence="2">Uncharacterized protein</fullName>
    </submittedName>
</protein>
<dbReference type="PANTHER" id="PTHR31210:SF11">
    <property type="entry name" value="KETOGLUTARATE REDUCTASE TRANS-SPLICING-LIKE PROTEIN, PUTATIVE (DUF707)-RELATED"/>
    <property type="match status" value="1"/>
</dbReference>
<feature type="region of interest" description="Disordered" evidence="1">
    <location>
        <begin position="1"/>
        <end position="22"/>
    </location>
</feature>
<proteinExistence type="predicted"/>
<evidence type="ECO:0000256" key="1">
    <source>
        <dbReference type="SAM" id="MobiDB-lite"/>
    </source>
</evidence>
<evidence type="ECO:0000313" key="2">
    <source>
        <dbReference type="EMBL" id="KAL0387249.1"/>
    </source>
</evidence>